<feature type="transmembrane region" description="Helical" evidence="1">
    <location>
        <begin position="67"/>
        <end position="87"/>
    </location>
</feature>
<evidence type="ECO:0008006" key="4">
    <source>
        <dbReference type="Google" id="ProtNLM"/>
    </source>
</evidence>
<feature type="transmembrane region" description="Helical" evidence="1">
    <location>
        <begin position="149"/>
        <end position="176"/>
    </location>
</feature>
<dbReference type="AlphaFoldDB" id="A0A3M2M6H9"/>
<name>A0A3M2M6H9_9ACTN</name>
<gene>
    <name evidence="2" type="ORF">EBO15_12510</name>
</gene>
<feature type="transmembrane region" description="Helical" evidence="1">
    <location>
        <begin position="25"/>
        <end position="47"/>
    </location>
</feature>
<keyword evidence="3" id="KW-1185">Reference proteome</keyword>
<dbReference type="EMBL" id="RFFG01000018">
    <property type="protein sequence ID" value="RMI44463.1"/>
    <property type="molecule type" value="Genomic_DNA"/>
</dbReference>
<keyword evidence="1" id="KW-0472">Membrane</keyword>
<evidence type="ECO:0000256" key="1">
    <source>
        <dbReference type="SAM" id="Phobius"/>
    </source>
</evidence>
<evidence type="ECO:0000313" key="2">
    <source>
        <dbReference type="EMBL" id="RMI44463.1"/>
    </source>
</evidence>
<accession>A0A3M2M6H9</accession>
<feature type="transmembrane region" description="Helical" evidence="1">
    <location>
        <begin position="94"/>
        <end position="112"/>
    </location>
</feature>
<comment type="caution">
    <text evidence="2">The sequence shown here is derived from an EMBL/GenBank/DDBJ whole genome shotgun (WGS) entry which is preliminary data.</text>
</comment>
<protein>
    <recommendedName>
        <fullName evidence="4">DUF3995 domain-containing protein</fullName>
    </recommendedName>
</protein>
<keyword evidence="1" id="KW-1133">Transmembrane helix</keyword>
<reference evidence="2 3" key="1">
    <citation type="submission" date="2018-10" db="EMBL/GenBank/DDBJ databases">
        <title>Isolation from soil.</title>
        <authorList>
            <person name="Hu J."/>
        </authorList>
    </citation>
    <scope>NUCLEOTIDE SEQUENCE [LARGE SCALE GENOMIC DNA]</scope>
    <source>
        <strain evidence="2 3">NEAU-Ht49</strain>
    </source>
</reference>
<proteinExistence type="predicted"/>
<keyword evidence="1" id="KW-0812">Transmembrane</keyword>
<sequence length="183" mass="19172">MIVGGMRILRTASSSGPEAVRVNRVAAYTAFAWVMVFLAWHVVWALTGLAWPEASERHGAARVVAEAFSVIVLLMVAVGVALPLALVQAWGRRVPAWMLAAGVWFGCVLLGARGFSGVADAIARATGVLPHGLTGMTTEQVYGSAHPSVWARVAGAVTDVMFAVGGVVFGVAGVAFRRVQRTS</sequence>
<evidence type="ECO:0000313" key="3">
    <source>
        <dbReference type="Proteomes" id="UP000282674"/>
    </source>
</evidence>
<dbReference type="Proteomes" id="UP000282674">
    <property type="component" value="Unassembled WGS sequence"/>
</dbReference>
<organism evidence="2 3">
    <name type="scientific">Actinomadura harenae</name>
    <dbReference type="NCBI Taxonomy" id="2483351"/>
    <lineage>
        <taxon>Bacteria</taxon>
        <taxon>Bacillati</taxon>
        <taxon>Actinomycetota</taxon>
        <taxon>Actinomycetes</taxon>
        <taxon>Streptosporangiales</taxon>
        <taxon>Thermomonosporaceae</taxon>
        <taxon>Actinomadura</taxon>
    </lineage>
</organism>